<comment type="caution">
    <text evidence="4">The sequence shown here is derived from an EMBL/GenBank/DDBJ whole genome shotgun (WGS) entry which is preliminary data.</text>
</comment>
<name>A0A5M9ZQA7_9BIFI</name>
<dbReference type="Gene3D" id="4.10.1060.50">
    <property type="match status" value="1"/>
</dbReference>
<evidence type="ECO:0000256" key="1">
    <source>
        <dbReference type="SAM" id="MobiDB-lite"/>
    </source>
</evidence>
<evidence type="ECO:0000313" key="5">
    <source>
        <dbReference type="Proteomes" id="UP000410049"/>
    </source>
</evidence>
<dbReference type="Pfam" id="PF13240">
    <property type="entry name" value="Zn_Ribbon_1"/>
    <property type="match status" value="1"/>
</dbReference>
<keyword evidence="2" id="KW-0472">Membrane</keyword>
<feature type="region of interest" description="Disordered" evidence="1">
    <location>
        <begin position="534"/>
        <end position="561"/>
    </location>
</feature>
<feature type="transmembrane region" description="Helical" evidence="2">
    <location>
        <begin position="308"/>
        <end position="334"/>
    </location>
</feature>
<feature type="domain" description="Zinc-ribbon" evidence="3">
    <location>
        <begin position="19"/>
        <end position="41"/>
    </location>
</feature>
<evidence type="ECO:0000313" key="4">
    <source>
        <dbReference type="EMBL" id="KAA8829710.1"/>
    </source>
</evidence>
<accession>A0A5M9ZQA7</accession>
<evidence type="ECO:0000256" key="2">
    <source>
        <dbReference type="SAM" id="Phobius"/>
    </source>
</evidence>
<sequence length="724" mass="78699">MASYIWQYRGERDWVRTMYCRFCGAKLPEDAVFCVKCGKNLLPMGTKSVDSDETVSKSSVSQAATQEDFVPEDSSTIKIDNDEPASVKAKMTVIGLTEDDSRFLLETLCQAWGMQETLREKAQTARRNTFLRSRSKQKVVAASIAAPVALAVGLLVLFIGFRHGMTAGHFIIAAVLEIIALFAMIYGVVFVAKMRRIDCVGEIGDSYVEYCENKDSRISEVIGPLVNIIPLRCRSKDFAVSLLHDFHDRNLDFDSVFLGHDKYGILPQVSEDGQIDIDHDVIAAIRSKLSEIDDSQFETMGEKPESRVILFALIPLLTPLLGVMIAVVLCVTVVTNMKVYLGGRDEYPSYVIQNVMTETYRGCSQHAVYYPKSLIPESSSIIYRPLVQTILLSMTISNSLNKENAEKDEALASCVYEQLGGSNISGKEAADFFNRVALSGVNLDNQGMADSSRGKAYYIKNKNITIVGTSTGIAGAFMMGVGYGHYVENPEPGDAFLKSVRAEEMVDSLDALNEKLPDLPTLPDFLQDDGAANQKEDLSSLSQNDSSSDDGGGTVSNVTPDDGVFNDLWNSVVEGQNMTELAGTYCRNDGNCISLSANPNYIPSSYGENFPGILSFVSGSSSPLPNGDAQSDLGFQYQSDPGLPSAKIPIAMTAGCQASAGCPDGSQSLVYFVIAGTGLDFFQQEYVSIPTDSGNPPDSSRDYLAIAGRNGPTISNDTVYYREG</sequence>
<dbReference type="Proteomes" id="UP000410049">
    <property type="component" value="Unassembled WGS sequence"/>
</dbReference>
<organism evidence="4 5">
    <name type="scientific">Bifidobacterium myosotis</name>
    <dbReference type="NCBI Taxonomy" id="1630166"/>
    <lineage>
        <taxon>Bacteria</taxon>
        <taxon>Bacillati</taxon>
        <taxon>Actinomycetota</taxon>
        <taxon>Actinomycetes</taxon>
        <taxon>Bifidobacteriales</taxon>
        <taxon>Bifidobacteriaceae</taxon>
        <taxon>Bifidobacterium</taxon>
    </lineage>
</organism>
<gene>
    <name evidence="4" type="ORF">EMO91_01680</name>
</gene>
<protein>
    <submittedName>
        <fullName evidence="4">Zinc ribbon domain-containing protein</fullName>
    </submittedName>
</protein>
<keyword evidence="2" id="KW-1133">Transmembrane helix</keyword>
<dbReference type="InterPro" id="IPR038587">
    <property type="entry name" value="Ribosomal_eL40_sf"/>
</dbReference>
<dbReference type="AlphaFoldDB" id="A0A5M9ZQA7"/>
<evidence type="ECO:0000259" key="3">
    <source>
        <dbReference type="Pfam" id="PF13240"/>
    </source>
</evidence>
<dbReference type="InterPro" id="IPR026870">
    <property type="entry name" value="Zinc_ribbon_dom"/>
</dbReference>
<feature type="transmembrane region" description="Helical" evidence="2">
    <location>
        <begin position="139"/>
        <end position="161"/>
    </location>
</feature>
<keyword evidence="2" id="KW-0812">Transmembrane</keyword>
<dbReference type="EMBL" id="RZUH01000001">
    <property type="protein sequence ID" value="KAA8829710.1"/>
    <property type="molecule type" value="Genomic_DNA"/>
</dbReference>
<proteinExistence type="predicted"/>
<feature type="transmembrane region" description="Helical" evidence="2">
    <location>
        <begin position="167"/>
        <end position="192"/>
    </location>
</feature>
<reference evidence="4 5" key="1">
    <citation type="journal article" date="2019" name="Syst. Appl. Microbiol.">
        <title>Characterization of Bifidobacterium species in feaces of the Egyptian fruit bat: Description of B. vespertilionis sp. nov. and B. rousetti sp. nov.</title>
        <authorList>
            <person name="Modesto M."/>
            <person name="Satti M."/>
            <person name="Watanabe K."/>
            <person name="Puglisi E."/>
            <person name="Morelli L."/>
            <person name="Huang C.-H."/>
            <person name="Liou J.-S."/>
            <person name="Miyashita M."/>
            <person name="Tamura T."/>
            <person name="Saito S."/>
            <person name="Mori K."/>
            <person name="Huang L."/>
            <person name="Sciavilla P."/>
            <person name="Sandri C."/>
            <person name="Spiezio C."/>
            <person name="Vitali F."/>
            <person name="Cavalieri D."/>
            <person name="Perpetuini G."/>
            <person name="Tofalo R."/>
            <person name="Bonetti A."/>
            <person name="Arita M."/>
            <person name="Mattarelli P."/>
        </authorList>
    </citation>
    <scope>NUCLEOTIDE SEQUENCE [LARGE SCALE GENOMIC DNA]</scope>
    <source>
        <strain evidence="4 5">RST17</strain>
    </source>
</reference>